<dbReference type="InterPro" id="IPR051251">
    <property type="entry name" value="STK_FNIP-Repeat"/>
</dbReference>
<feature type="domain" description="COI1 F-box" evidence="1">
    <location>
        <begin position="12"/>
        <end position="41"/>
    </location>
</feature>
<keyword evidence="3" id="KW-1185">Reference proteome</keyword>
<evidence type="ECO:0000313" key="2">
    <source>
        <dbReference type="EMBL" id="EFA77924.1"/>
    </source>
</evidence>
<protein>
    <recommendedName>
        <fullName evidence="1">COI1 F-box domain-containing protein</fullName>
    </recommendedName>
</protein>
<dbReference type="FunCoup" id="D3BJ44">
    <property type="interactions" value="38"/>
</dbReference>
<gene>
    <name evidence="2" type="ORF">PPL_08568</name>
</gene>
<dbReference type="InterPro" id="IPR008615">
    <property type="entry name" value="FNIP"/>
</dbReference>
<dbReference type="SUPFAM" id="SSF81383">
    <property type="entry name" value="F-box domain"/>
    <property type="match status" value="1"/>
</dbReference>
<dbReference type="AlphaFoldDB" id="D3BJ44"/>
<dbReference type="InParanoid" id="D3BJ44"/>
<evidence type="ECO:0000313" key="3">
    <source>
        <dbReference type="Proteomes" id="UP000001396"/>
    </source>
</evidence>
<proteinExistence type="predicted"/>
<dbReference type="RefSeq" id="XP_020430052.1">
    <property type="nucleotide sequence ID" value="XM_020579377.1"/>
</dbReference>
<dbReference type="PANTHER" id="PTHR32134">
    <property type="entry name" value="FNIP REPEAT-CONTAINING PROTEIN"/>
    <property type="match status" value="1"/>
</dbReference>
<comment type="caution">
    <text evidence="2">The sequence shown here is derived from an EMBL/GenBank/DDBJ whole genome shotgun (WGS) entry which is preliminary data.</text>
</comment>
<dbReference type="Gene3D" id="1.20.1280.50">
    <property type="match status" value="1"/>
</dbReference>
<reference evidence="2 3" key="1">
    <citation type="journal article" date="2011" name="Genome Res.">
        <title>Phylogeny-wide analysis of social amoeba genomes highlights ancient origins for complex intercellular communication.</title>
        <authorList>
            <person name="Heidel A.J."/>
            <person name="Lawal H.M."/>
            <person name="Felder M."/>
            <person name="Schilde C."/>
            <person name="Helps N.R."/>
            <person name="Tunggal B."/>
            <person name="Rivero F."/>
            <person name="John U."/>
            <person name="Schleicher M."/>
            <person name="Eichinger L."/>
            <person name="Platzer M."/>
            <person name="Noegel A.A."/>
            <person name="Schaap P."/>
            <person name="Gloeckner G."/>
        </authorList>
    </citation>
    <scope>NUCLEOTIDE SEQUENCE [LARGE SCALE GENOMIC DNA]</scope>
    <source>
        <strain evidence="3">ATCC 26659 / Pp 5 / PN500</strain>
    </source>
</reference>
<dbReference type="InterPro" id="IPR041567">
    <property type="entry name" value="COI1_F-box"/>
</dbReference>
<dbReference type="GeneID" id="31364047"/>
<dbReference type="InterPro" id="IPR036047">
    <property type="entry name" value="F-box-like_dom_sf"/>
</dbReference>
<dbReference type="PANTHER" id="PTHR32134:SF169">
    <property type="entry name" value="FNIP REPEAT-CONTAINING PROTEIN-RELATED"/>
    <property type="match status" value="1"/>
</dbReference>
<dbReference type="EMBL" id="ADBJ01000038">
    <property type="protein sequence ID" value="EFA77924.1"/>
    <property type="molecule type" value="Genomic_DNA"/>
</dbReference>
<dbReference type="Pfam" id="PF18511">
    <property type="entry name" value="F-box_5"/>
    <property type="match status" value="1"/>
</dbReference>
<accession>D3BJ44</accession>
<evidence type="ECO:0000259" key="1">
    <source>
        <dbReference type="Pfam" id="PF18511"/>
    </source>
</evidence>
<dbReference type="CDD" id="cd22159">
    <property type="entry name" value="F-box_AtTIR1-like"/>
    <property type="match status" value="1"/>
</dbReference>
<dbReference type="Proteomes" id="UP000001396">
    <property type="component" value="Unassembled WGS sequence"/>
</dbReference>
<organism evidence="2 3">
    <name type="scientific">Heterostelium pallidum (strain ATCC 26659 / Pp 5 / PN500)</name>
    <name type="common">Cellular slime mold</name>
    <name type="synonym">Polysphondylium pallidum</name>
    <dbReference type="NCBI Taxonomy" id="670386"/>
    <lineage>
        <taxon>Eukaryota</taxon>
        <taxon>Amoebozoa</taxon>
        <taxon>Evosea</taxon>
        <taxon>Eumycetozoa</taxon>
        <taxon>Dictyostelia</taxon>
        <taxon>Acytosteliales</taxon>
        <taxon>Acytosteliaceae</taxon>
        <taxon>Heterostelium</taxon>
    </lineage>
</organism>
<name>D3BJ44_HETP5</name>
<sequence length="551" mass="63522">MNNQKDKIVNLSHLILNKIISYLDDNIDRICFSLVCKRWYNDRDKYLIFNIDSTDLFTLNTTDFKQYHKHFKLQSYHNIFIKSIQSKTDCSLYIGYKNYDNLDYHYDDQEYLYRLISESQSVTTLNGCSTLKYGLPKSIRSLTFNNFDEPLVKGSLHNSLEVLDFQDFNQEILPGVLPDGLRKLTLNSYQYEIQAGVLPCGLREFILTCYDFEIKAGVLPVGLLEFSLESSISYQYDIQPGVLPLSLEYLSLDSYEAPEDPVTVQPPPSRVDLQYSSESCLPISWLQAISSLAKLQTLSVYFQYQVGGEDATIFNINYLPRTLKSFNFIMSGTVLRGTFPTSLKKYYIGVCQFTDELFPRTLQYHLASLEYENKILLPIPSNISIDELIMRGDSNEPKITLPSCVKKIKFYLTNTSGKIIDFDDQSCALRELHLLNFQGGLPQVNLPNTIELLDLGWNDLNETLHLVPSSVKTLIFSKQSEINITIPNIIKSIPNIIGKFGFFHTQTIRKLDENYYLMYGDYENNRNIVSREKFYIMQLLSFSSSLFDMKS</sequence>
<dbReference type="Pfam" id="PF05725">
    <property type="entry name" value="FNIP"/>
    <property type="match status" value="2"/>
</dbReference>